<dbReference type="Pfam" id="PF00881">
    <property type="entry name" value="Nitroreductase"/>
    <property type="match status" value="1"/>
</dbReference>
<dbReference type="InterPro" id="IPR029479">
    <property type="entry name" value="Nitroreductase"/>
</dbReference>
<name>A0AAW9SN20_CORAY</name>
<proteinExistence type="inferred from homology"/>
<dbReference type="Gene3D" id="3.40.109.10">
    <property type="entry name" value="NADH Oxidase"/>
    <property type="match status" value="1"/>
</dbReference>
<dbReference type="AlphaFoldDB" id="A0AAW9SN20"/>
<reference evidence="4" key="1">
    <citation type="submission" date="2023-05" db="EMBL/GenBank/DDBJ databases">
        <authorList>
            <person name="Du J."/>
        </authorList>
    </citation>
    <scope>NUCLEOTIDE SEQUENCE</scope>
    <source>
        <strain evidence="4">UMB1064</strain>
    </source>
</reference>
<organism evidence="4 5">
    <name type="scientific">Corynebacterium amycolatum</name>
    <dbReference type="NCBI Taxonomy" id="43765"/>
    <lineage>
        <taxon>Bacteria</taxon>
        <taxon>Bacillati</taxon>
        <taxon>Actinomycetota</taxon>
        <taxon>Actinomycetes</taxon>
        <taxon>Mycobacteriales</taxon>
        <taxon>Corynebacteriaceae</taxon>
        <taxon>Corynebacterium</taxon>
    </lineage>
</organism>
<reference evidence="4" key="2">
    <citation type="submission" date="2024-05" db="EMBL/GenBank/DDBJ databases">
        <authorList>
            <person name="Wolfe A."/>
        </authorList>
    </citation>
    <scope>NUCLEOTIDE SEQUENCE</scope>
    <source>
        <strain evidence="4">UMB1064</strain>
    </source>
</reference>
<protein>
    <submittedName>
        <fullName evidence="4">Nitroreductase family protein</fullName>
    </submittedName>
</protein>
<dbReference type="GO" id="GO:0016491">
    <property type="term" value="F:oxidoreductase activity"/>
    <property type="evidence" value="ECO:0007669"/>
    <property type="project" value="UniProtKB-KW"/>
</dbReference>
<evidence type="ECO:0000259" key="3">
    <source>
        <dbReference type="Pfam" id="PF00881"/>
    </source>
</evidence>
<keyword evidence="2" id="KW-0560">Oxidoreductase</keyword>
<evidence type="ECO:0000313" key="4">
    <source>
        <dbReference type="EMBL" id="MEO3717907.1"/>
    </source>
</evidence>
<dbReference type="RefSeq" id="WP_284826775.1">
    <property type="nucleotide sequence ID" value="NZ_JASOOY020000033.1"/>
</dbReference>
<evidence type="ECO:0000256" key="1">
    <source>
        <dbReference type="ARBA" id="ARBA00007118"/>
    </source>
</evidence>
<evidence type="ECO:0000313" key="5">
    <source>
        <dbReference type="Proteomes" id="UP001223646"/>
    </source>
</evidence>
<comment type="similarity">
    <text evidence="1">Belongs to the nitroreductase family.</text>
</comment>
<dbReference type="InterPro" id="IPR000415">
    <property type="entry name" value="Nitroreductase-like"/>
</dbReference>
<evidence type="ECO:0000256" key="2">
    <source>
        <dbReference type="ARBA" id="ARBA00023002"/>
    </source>
</evidence>
<dbReference type="SUPFAM" id="SSF55469">
    <property type="entry name" value="FMN-dependent nitroreductase-like"/>
    <property type="match status" value="1"/>
</dbReference>
<dbReference type="EMBL" id="JASOOY020000033">
    <property type="protein sequence ID" value="MEO3717907.1"/>
    <property type="molecule type" value="Genomic_DNA"/>
</dbReference>
<sequence>MTSHSPRDQFATEFENIIRNRRATRVYADEPLDAVDVRRLLELSLEAPSAFNIQSRAIVRIEDPEVRQKVVEAAGGQKQVANAPLLLAFIGEPTGWKRGIPRLIETNKATGLWDEVAAAEREASMISFHEAREKKGLSREFAIRDAMIAASFAMVTASAFGWASSPMTGFSEQKVKEAIGAGDTDVAVALLLAIGVPGEFPAHPGRFEFEQRAYTDRYEA</sequence>
<comment type="caution">
    <text evidence="4">The sequence shown here is derived from an EMBL/GenBank/DDBJ whole genome shotgun (WGS) entry which is preliminary data.</text>
</comment>
<feature type="domain" description="Nitroreductase" evidence="3">
    <location>
        <begin position="18"/>
        <end position="195"/>
    </location>
</feature>
<dbReference type="PANTHER" id="PTHR43673">
    <property type="entry name" value="NAD(P)H NITROREDUCTASE YDGI-RELATED"/>
    <property type="match status" value="1"/>
</dbReference>
<dbReference type="Proteomes" id="UP001223646">
    <property type="component" value="Unassembled WGS sequence"/>
</dbReference>
<accession>A0AAW9SN20</accession>
<gene>
    <name evidence="4" type="ORF">QP460_009955</name>
</gene>